<proteinExistence type="inferred from homology"/>
<dbReference type="GO" id="GO:0005886">
    <property type="term" value="C:plasma membrane"/>
    <property type="evidence" value="ECO:0007669"/>
    <property type="project" value="UniProtKB-SubCell"/>
</dbReference>
<evidence type="ECO:0000256" key="4">
    <source>
        <dbReference type="ARBA" id="ARBA00022989"/>
    </source>
</evidence>
<dbReference type="PROSITE" id="PS50895">
    <property type="entry name" value="SURF1"/>
    <property type="match status" value="1"/>
</dbReference>
<dbReference type="PANTHER" id="PTHR23427:SF2">
    <property type="entry name" value="SURFEIT LOCUS PROTEIN 1"/>
    <property type="match status" value="1"/>
</dbReference>
<evidence type="ECO:0000313" key="8">
    <source>
        <dbReference type="EMBL" id="BAF53109.1"/>
    </source>
</evidence>
<evidence type="ECO:0000256" key="7">
    <source>
        <dbReference type="SAM" id="MobiDB-lite"/>
    </source>
</evidence>
<dbReference type="Proteomes" id="UP000006698">
    <property type="component" value="Chromosome"/>
</dbReference>
<dbReference type="InterPro" id="IPR002994">
    <property type="entry name" value="Surf1/Shy1"/>
</dbReference>
<comment type="subcellular location">
    <subcellularLocation>
        <location evidence="6">Cell membrane</location>
        <topology evidence="6">Multi-pass membrane protein</topology>
    </subcellularLocation>
    <subcellularLocation>
        <location evidence="1">Membrane</location>
    </subcellularLocation>
</comment>
<gene>
    <name evidence="8" type="ordered locus">cgR_0147</name>
</gene>
<feature type="transmembrane region" description="Helical" evidence="6">
    <location>
        <begin position="243"/>
        <end position="263"/>
    </location>
</feature>
<evidence type="ECO:0000256" key="3">
    <source>
        <dbReference type="ARBA" id="ARBA00022692"/>
    </source>
</evidence>
<reference evidence="8" key="1">
    <citation type="journal article" date="2007" name="Microbiology">
        <title>Comparative analysis of the Corynebacterium glutamicum group and complete genome sequence of strain R.</title>
        <authorList>
            <person name="Yukawa H."/>
            <person name="Omumasaba C.A."/>
            <person name="Nonaka H."/>
            <person name="Kos P."/>
            <person name="Okai N."/>
            <person name="Suzuki N."/>
            <person name="Suda M."/>
            <person name="Tsuge Y."/>
            <person name="Watanabe J."/>
            <person name="Ikeda Y."/>
            <person name="Vertes A.A."/>
            <person name="Inui M."/>
        </authorList>
    </citation>
    <scope>NUCLEOTIDE SEQUENCE</scope>
    <source>
        <strain evidence="8">R</strain>
    </source>
</reference>
<organism evidence="8">
    <name type="scientific">Corynebacterium glutamicum (strain R)</name>
    <dbReference type="NCBI Taxonomy" id="340322"/>
    <lineage>
        <taxon>Bacteria</taxon>
        <taxon>Bacillati</taxon>
        <taxon>Actinomycetota</taxon>
        <taxon>Actinomycetes</taxon>
        <taxon>Mycobacteriales</taxon>
        <taxon>Corynebacteriaceae</taxon>
        <taxon>Corynebacterium</taxon>
    </lineage>
</organism>
<keyword evidence="3 6" id="KW-0812">Transmembrane</keyword>
<dbReference type="Pfam" id="PF02104">
    <property type="entry name" value="SURF1"/>
    <property type="match status" value="1"/>
</dbReference>
<keyword evidence="6" id="KW-1003">Cell membrane</keyword>
<dbReference type="AlphaFoldDB" id="A0AB72V8M1"/>
<dbReference type="KEGG" id="cgt:cgR_0147"/>
<name>A0AB72V8M1_CORGB</name>
<evidence type="ECO:0000256" key="6">
    <source>
        <dbReference type="RuleBase" id="RU363076"/>
    </source>
</evidence>
<keyword evidence="4 6" id="KW-1133">Transmembrane helix</keyword>
<feature type="transmembrane region" description="Helical" evidence="6">
    <location>
        <begin position="38"/>
        <end position="60"/>
    </location>
</feature>
<accession>A0AB72V8M1</accession>
<evidence type="ECO:0000256" key="1">
    <source>
        <dbReference type="ARBA" id="ARBA00004370"/>
    </source>
</evidence>
<feature type="compositionally biased region" description="Basic residues" evidence="7">
    <location>
        <begin position="345"/>
        <end position="357"/>
    </location>
</feature>
<evidence type="ECO:0000256" key="2">
    <source>
        <dbReference type="ARBA" id="ARBA00007165"/>
    </source>
</evidence>
<comment type="similarity">
    <text evidence="2 6">Belongs to the SURF1 family.</text>
</comment>
<keyword evidence="5 6" id="KW-0472">Membrane</keyword>
<feature type="region of interest" description="Disordered" evidence="7">
    <location>
        <begin position="275"/>
        <end position="357"/>
    </location>
</feature>
<feature type="compositionally biased region" description="Low complexity" evidence="7">
    <location>
        <begin position="317"/>
        <end position="331"/>
    </location>
</feature>
<evidence type="ECO:0000256" key="5">
    <source>
        <dbReference type="ARBA" id="ARBA00023136"/>
    </source>
</evidence>
<protein>
    <recommendedName>
        <fullName evidence="6">SURF1-like protein</fullName>
    </recommendedName>
</protein>
<sequence length="357" mass="39787">MYFPPDGAVDFMAVSSTHERRYGRAPQKKGWRTFLRPGWVFGVLAIIAFSYVAFTFLAPWQLSRDSTIVERNEQIEAAFEVELVPAEEIFDAQGSIEPGKEWARVILQGHYLPEDEVLMRNRPVDSSPAFHALTPFQLNSGEIILVNRGFNPPLEGGVPPMDTAPAGEQSIVGHARFTEQTPMSPPIEDQGYRQVYGINTAQISEVIGMDLAEDYVQLAEGQAGEINAIPVPMLDRGSHLSYAFQWIAFGIMAPLGLGYFIWAELKERRRVRREEAELADGSASSQQTGDSQDEETDSDPVGALRTIHPENDTQGLAHAQATTSASSGARARMLHDRYGDSQPNHSRKFTNRRHERF</sequence>
<dbReference type="InterPro" id="IPR045214">
    <property type="entry name" value="Surf1/Surf4"/>
</dbReference>
<dbReference type="CDD" id="cd06662">
    <property type="entry name" value="SURF1"/>
    <property type="match status" value="1"/>
</dbReference>
<dbReference type="PANTHER" id="PTHR23427">
    <property type="entry name" value="SURFEIT LOCUS PROTEIN"/>
    <property type="match status" value="1"/>
</dbReference>
<dbReference type="EMBL" id="AP009044">
    <property type="protein sequence ID" value="BAF53109.1"/>
    <property type="molecule type" value="Genomic_DNA"/>
</dbReference>